<feature type="region of interest" description="Disordered" evidence="6">
    <location>
        <begin position="1064"/>
        <end position="1086"/>
    </location>
</feature>
<proteinExistence type="predicted"/>
<keyword evidence="5" id="KW-0539">Nucleus</keyword>
<dbReference type="GO" id="GO:0005634">
    <property type="term" value="C:nucleus"/>
    <property type="evidence" value="ECO:0007669"/>
    <property type="project" value="UniProtKB-SubCell"/>
</dbReference>
<dbReference type="SMART" id="SM01019">
    <property type="entry name" value="B3"/>
    <property type="match status" value="7"/>
</dbReference>
<evidence type="ECO:0000256" key="5">
    <source>
        <dbReference type="ARBA" id="ARBA00023242"/>
    </source>
</evidence>
<dbReference type="GO" id="GO:0003677">
    <property type="term" value="F:DNA binding"/>
    <property type="evidence" value="ECO:0007669"/>
    <property type="project" value="UniProtKB-KW"/>
</dbReference>
<dbReference type="CDD" id="cd10017">
    <property type="entry name" value="B3_DNA"/>
    <property type="match status" value="5"/>
</dbReference>
<feature type="domain" description="TF-B3" evidence="7">
    <location>
        <begin position="83"/>
        <end position="141"/>
    </location>
</feature>
<accession>A0AAQ3U430</accession>
<comment type="subcellular location">
    <subcellularLocation>
        <location evidence="1">Nucleus</location>
    </subcellularLocation>
</comment>
<feature type="domain" description="TF-B3" evidence="7">
    <location>
        <begin position="361"/>
        <end position="425"/>
    </location>
</feature>
<reference evidence="8 9" key="1">
    <citation type="submission" date="2024-02" db="EMBL/GenBank/DDBJ databases">
        <title>High-quality chromosome-scale genome assembly of Pensacola bahiagrass (Paspalum notatum Flugge var. saurae).</title>
        <authorList>
            <person name="Vega J.M."/>
            <person name="Podio M."/>
            <person name="Orjuela J."/>
            <person name="Siena L.A."/>
            <person name="Pessino S.C."/>
            <person name="Combes M.C."/>
            <person name="Mariac C."/>
            <person name="Albertini E."/>
            <person name="Pupilli F."/>
            <person name="Ortiz J.P.A."/>
            <person name="Leblanc O."/>
        </authorList>
    </citation>
    <scope>NUCLEOTIDE SEQUENCE [LARGE SCALE GENOMIC DNA]</scope>
    <source>
        <strain evidence="8">R1</strain>
        <tissue evidence="8">Leaf</tissue>
    </source>
</reference>
<dbReference type="PROSITE" id="PS50863">
    <property type="entry name" value="B3"/>
    <property type="match status" value="6"/>
</dbReference>
<organism evidence="8 9">
    <name type="scientific">Paspalum notatum var. saurae</name>
    <dbReference type="NCBI Taxonomy" id="547442"/>
    <lineage>
        <taxon>Eukaryota</taxon>
        <taxon>Viridiplantae</taxon>
        <taxon>Streptophyta</taxon>
        <taxon>Embryophyta</taxon>
        <taxon>Tracheophyta</taxon>
        <taxon>Spermatophyta</taxon>
        <taxon>Magnoliopsida</taxon>
        <taxon>Liliopsida</taxon>
        <taxon>Poales</taxon>
        <taxon>Poaceae</taxon>
        <taxon>PACMAD clade</taxon>
        <taxon>Panicoideae</taxon>
        <taxon>Andropogonodae</taxon>
        <taxon>Paspaleae</taxon>
        <taxon>Paspalinae</taxon>
        <taxon>Paspalum</taxon>
    </lineage>
</organism>
<dbReference type="PANTHER" id="PTHR31674:SF86">
    <property type="entry name" value="B3 DOMAIN-CONTAINING PROTEIN OS04G0347400-RELATED"/>
    <property type="match status" value="1"/>
</dbReference>
<evidence type="ECO:0000256" key="4">
    <source>
        <dbReference type="ARBA" id="ARBA00023163"/>
    </source>
</evidence>
<dbReference type="Proteomes" id="UP001341281">
    <property type="component" value="Chromosome 07"/>
</dbReference>
<keyword evidence="9" id="KW-1185">Reference proteome</keyword>
<feature type="region of interest" description="Disordered" evidence="6">
    <location>
        <begin position="899"/>
        <end position="921"/>
    </location>
</feature>
<dbReference type="InterPro" id="IPR015300">
    <property type="entry name" value="DNA-bd_pseudobarrel_sf"/>
</dbReference>
<evidence type="ECO:0000259" key="7">
    <source>
        <dbReference type="PROSITE" id="PS50863"/>
    </source>
</evidence>
<feature type="compositionally biased region" description="Basic and acidic residues" evidence="6">
    <location>
        <begin position="1064"/>
        <end position="1075"/>
    </location>
</feature>
<evidence type="ECO:0000256" key="3">
    <source>
        <dbReference type="ARBA" id="ARBA00023125"/>
    </source>
</evidence>
<evidence type="ECO:0000313" key="9">
    <source>
        <dbReference type="Proteomes" id="UP001341281"/>
    </source>
</evidence>
<gene>
    <name evidence="8" type="ORF">U9M48_031926</name>
</gene>
<feature type="compositionally biased region" description="Polar residues" evidence="6">
    <location>
        <begin position="426"/>
        <end position="443"/>
    </location>
</feature>
<protein>
    <recommendedName>
        <fullName evidence="7">TF-B3 domain-containing protein</fullName>
    </recommendedName>
</protein>
<feature type="region of interest" description="Disordered" evidence="6">
    <location>
        <begin position="423"/>
        <end position="457"/>
    </location>
</feature>
<dbReference type="SUPFAM" id="SSF101936">
    <property type="entry name" value="DNA-binding pseudobarrel domain"/>
    <property type="match status" value="7"/>
</dbReference>
<name>A0AAQ3U430_PASNO</name>
<evidence type="ECO:0000256" key="6">
    <source>
        <dbReference type="SAM" id="MobiDB-lite"/>
    </source>
</evidence>
<dbReference type="InterPro" id="IPR039218">
    <property type="entry name" value="REM_fam"/>
</dbReference>
<feature type="domain" description="TF-B3" evidence="7">
    <location>
        <begin position="975"/>
        <end position="1037"/>
    </location>
</feature>
<evidence type="ECO:0000313" key="8">
    <source>
        <dbReference type="EMBL" id="WVZ84960.1"/>
    </source>
</evidence>
<dbReference type="Pfam" id="PF02362">
    <property type="entry name" value="B3"/>
    <property type="match status" value="6"/>
</dbReference>
<keyword evidence="3" id="KW-0238">DNA-binding</keyword>
<dbReference type="EMBL" id="CP144751">
    <property type="protein sequence ID" value="WVZ84960.1"/>
    <property type="molecule type" value="Genomic_DNA"/>
</dbReference>
<feature type="domain" description="TF-B3" evidence="7">
    <location>
        <begin position="165"/>
        <end position="260"/>
    </location>
</feature>
<feature type="domain" description="TF-B3" evidence="7">
    <location>
        <begin position="502"/>
        <end position="595"/>
    </location>
</feature>
<dbReference type="Gene3D" id="2.40.330.10">
    <property type="entry name" value="DNA-binding pseudobarrel domain"/>
    <property type="match status" value="7"/>
</dbReference>
<feature type="region of interest" description="Disordered" evidence="6">
    <location>
        <begin position="279"/>
        <end position="311"/>
    </location>
</feature>
<dbReference type="PANTHER" id="PTHR31674">
    <property type="entry name" value="B3 DOMAIN-CONTAINING PROTEIN REM-LIKE 3-RELATED"/>
    <property type="match status" value="1"/>
</dbReference>
<feature type="domain" description="TF-B3" evidence="7">
    <location>
        <begin position="796"/>
        <end position="892"/>
    </location>
</feature>
<evidence type="ECO:0000256" key="1">
    <source>
        <dbReference type="ARBA" id="ARBA00004123"/>
    </source>
</evidence>
<feature type="non-terminal residue" evidence="8">
    <location>
        <position position="1107"/>
    </location>
</feature>
<dbReference type="InterPro" id="IPR003340">
    <property type="entry name" value="B3_DNA-bd"/>
</dbReference>
<keyword evidence="2" id="KW-0805">Transcription regulation</keyword>
<dbReference type="AlphaFoldDB" id="A0AAQ3U430"/>
<sequence length="1107" mass="123936">KKKDTNRRSVIFCFAQGGLLPSAFTVAMALPGDSGAGAYAMAKQLKVLMPHSFHKLRIADELAGCLEAGTGGGEGTSGPTALLVSPFGKVWRVEVGRDGDGAFLGNGWAEFLAAHGVGVGWFVVLRHEGGGTLTVKAFDTNFCIKDFGAPVAAMASRSSKGISCKPQFIRIIFPNSMEKMKIPARFLKDHVTEEYLNKTAVILSPLGKFWQIELENDQSGMFFTGGWSQFLEFHGMSKGDVLLLRYEGNMVFKFKAFGLNGCQKNFKNENAGIQQDIEMQQKSHSPFRKRKSNNEKLSSKGNKRRKSPLTSLNKKLSLKGPDYQIGPPSWIRKEINTYALEKLLALSIEFCHKIGFCNTCTITLKTEMDSASLWQVRGAAYDHYCCIHGDGWKSFCQENRVKTGDLCTFNVMETTLWHVTIARGAPSSSSRENKTRNGSSSSEGPIRPKGSMTSLSKRSTYNKSVFEIEPKPWIQKEMNFNSINKHLSLSLYFCDKIGLWRGCTITLKTSTSSRSWQRIPDELAEEIGAEEAVIVVPAGGKVKFWHIEVGQDGDGYFLGRGWPEFAEACGVGAGWFLILRHRGRGVLTAKAFDAACCLRGLGAAIPPAAVNAAATTSSKDSTQKPQFIRVLRTDFMKKNGFLIIMPTKFVQQYIPKEHLNNHMAIIVGPIGKVYNIKLEMGRSDVFFAGGWSQFLKFHSITEANVLLLRYEGTMSKVFEPDGCQREFKHRESRERQISTLAVPDIEEQQETPSASNQKCYKNNLPSSNGEKNTLGSINFLKKASFKGIAYEIGPPSWIKKQITAYTLENFLVLPKAFCDAIGFREHCTITLNTSRDGSRSWQVDGLPCKNSNHLLGQGWKRFCQENGLKEGDVCTFNVIESTMWDVIITHNIQEQQETAFASNKKRKRRNDNLSSEDQKKRKGSIISLKNASCADVYEIGPPAWIKKEITTNAIKRYIALSAAFCHAIGLREACTITLKTALSSTSSWQVRVSPYRNTNHQVGSGWRRFCRENEMKEGDICTFNVVEPMLWHEFQRKIVPVVCFCRFYRKGFFQRTKRRNQKIHSDLKNSWKPEENAGETVRSGERKRPLMVGVKLLLVAPSPSQMK</sequence>
<keyword evidence="4" id="KW-0804">Transcription</keyword>
<evidence type="ECO:0000256" key="2">
    <source>
        <dbReference type="ARBA" id="ARBA00023015"/>
    </source>
</evidence>